<dbReference type="PANTHER" id="PTHR21049">
    <property type="entry name" value="RIBOPHORIN I"/>
    <property type="match status" value="1"/>
</dbReference>
<evidence type="ECO:0000256" key="4">
    <source>
        <dbReference type="ARBA" id="ARBA00008905"/>
    </source>
</evidence>
<keyword evidence="9 11" id="KW-1133">Transmembrane helix</keyword>
<dbReference type="GO" id="GO:0008250">
    <property type="term" value="C:oligosaccharyltransferase complex"/>
    <property type="evidence" value="ECO:0007669"/>
    <property type="project" value="UniProtKB-UniRule"/>
</dbReference>
<comment type="pathway">
    <text evidence="3 11">Protein modification; protein glycosylation.</text>
</comment>
<feature type="signal peptide" evidence="11">
    <location>
        <begin position="1"/>
        <end position="32"/>
    </location>
</feature>
<accession>A0A914E8Z8</accession>
<sequence>MLAIRRNIISFLRAQMKSQIVIFCLLFSLTAALSDVTIPEGVSVSATRNVDIISQLVKVSTEYEIKNQGKTELNFFVHAIPEGEATRLAYIGAKENKKDAAILKISKTGVNGAPKGFAFYKIELNHLVGVGASVNLVVEYVVTKYLKPYPAEITQAENQFILYEGDALVSSAYPVEKETSHFKIGTGKLVSHTQTNGKHVGDKITYGPFTDQKPYSEKKISIHYENNSPFLVAVEVERWIEVSHWGNIAIEEKIEVVHKGAKLKGPFSRIDYQMDRRGPKQPSIKSWRTILPAAAKDIYYRDQIGNISTSIVNAKHDATDVELRPRFPLFGGWRTNYVLGYNVPSYEFIFSSGSDYALKIRLVDHLWDNSVIENLRVKIVLPETSRSIKVAQPYSVKRLPDEIHKTYLDTTGRPVIVLEKQNVVENHVQPITVYYEFDRIYLLREPLIAVAAFLILFIAVIIFVRLDFSISSDPAADTKSAHIKKD</sequence>
<dbReference type="InterPro" id="IPR007676">
    <property type="entry name" value="Ribophorin_I"/>
</dbReference>
<organism evidence="12 13">
    <name type="scientific">Acrobeloides nanus</name>
    <dbReference type="NCBI Taxonomy" id="290746"/>
    <lineage>
        <taxon>Eukaryota</taxon>
        <taxon>Metazoa</taxon>
        <taxon>Ecdysozoa</taxon>
        <taxon>Nematoda</taxon>
        <taxon>Chromadorea</taxon>
        <taxon>Rhabditida</taxon>
        <taxon>Tylenchina</taxon>
        <taxon>Cephalobomorpha</taxon>
        <taxon>Cephaloboidea</taxon>
        <taxon>Cephalobidae</taxon>
        <taxon>Acrobeloides</taxon>
    </lineage>
</organism>
<evidence type="ECO:0000256" key="6">
    <source>
        <dbReference type="ARBA" id="ARBA00022692"/>
    </source>
</evidence>
<feature type="chain" id="PRO_5038166134" description="Dolichyl-diphosphooligosaccharide--protein glycosyltransferase subunit 1" evidence="11">
    <location>
        <begin position="33"/>
        <end position="486"/>
    </location>
</feature>
<keyword evidence="7 11" id="KW-0732">Signal</keyword>
<dbReference type="WBParaSite" id="ACRNAN_scaffold6379.g18786.t1">
    <property type="protein sequence ID" value="ACRNAN_scaffold6379.g18786.t1"/>
    <property type="gene ID" value="ACRNAN_scaffold6379.g18786"/>
</dbReference>
<keyword evidence="6 11" id="KW-0812">Transmembrane</keyword>
<evidence type="ECO:0000256" key="1">
    <source>
        <dbReference type="ARBA" id="ARBA00002791"/>
    </source>
</evidence>
<evidence type="ECO:0000256" key="5">
    <source>
        <dbReference type="ARBA" id="ARBA00017611"/>
    </source>
</evidence>
<evidence type="ECO:0000256" key="11">
    <source>
        <dbReference type="RuleBase" id="RU361143"/>
    </source>
</evidence>
<name>A0A914E8Z8_9BILA</name>
<evidence type="ECO:0000256" key="10">
    <source>
        <dbReference type="ARBA" id="ARBA00023136"/>
    </source>
</evidence>
<keyword evidence="12" id="KW-1185">Reference proteome</keyword>
<keyword evidence="8 11" id="KW-0256">Endoplasmic reticulum</keyword>
<comment type="subcellular location">
    <subcellularLocation>
        <location evidence="2 11">Endoplasmic reticulum membrane</location>
        <topology evidence="2 11">Single-pass type I membrane protein</topology>
    </subcellularLocation>
</comment>
<comment type="subunit">
    <text evidence="11">Component of the oligosaccharyltransferase (OST) complex.</text>
</comment>
<dbReference type="PANTHER" id="PTHR21049:SF0">
    <property type="entry name" value="DOLICHYL-DIPHOSPHOOLIGOSACCHARIDE--PROTEIN GLYCOSYLTRANSFERASE SUBUNIT 1"/>
    <property type="match status" value="1"/>
</dbReference>
<evidence type="ECO:0000256" key="2">
    <source>
        <dbReference type="ARBA" id="ARBA00004115"/>
    </source>
</evidence>
<evidence type="ECO:0000256" key="3">
    <source>
        <dbReference type="ARBA" id="ARBA00004922"/>
    </source>
</evidence>
<evidence type="ECO:0000313" key="12">
    <source>
        <dbReference type="Proteomes" id="UP000887540"/>
    </source>
</evidence>
<evidence type="ECO:0000313" key="13">
    <source>
        <dbReference type="WBParaSite" id="ACRNAN_scaffold6379.g18786.t1"/>
    </source>
</evidence>
<proteinExistence type="inferred from homology"/>
<evidence type="ECO:0000256" key="9">
    <source>
        <dbReference type="ARBA" id="ARBA00022989"/>
    </source>
</evidence>
<comment type="similarity">
    <text evidence="4 11">Belongs to the OST1 family.</text>
</comment>
<feature type="transmembrane region" description="Helical" evidence="11">
    <location>
        <begin position="447"/>
        <end position="466"/>
    </location>
</feature>
<protein>
    <recommendedName>
        <fullName evidence="5 11">Dolichyl-diphosphooligosaccharide--protein glycosyltransferase subunit 1</fullName>
    </recommendedName>
</protein>
<reference evidence="13" key="1">
    <citation type="submission" date="2022-11" db="UniProtKB">
        <authorList>
            <consortium name="WormBaseParasite"/>
        </authorList>
    </citation>
    <scope>IDENTIFICATION</scope>
</reference>
<evidence type="ECO:0000256" key="8">
    <source>
        <dbReference type="ARBA" id="ARBA00022824"/>
    </source>
</evidence>
<dbReference type="Pfam" id="PF04597">
    <property type="entry name" value="Ribophorin_I"/>
    <property type="match status" value="1"/>
</dbReference>
<evidence type="ECO:0000256" key="7">
    <source>
        <dbReference type="ARBA" id="ARBA00022729"/>
    </source>
</evidence>
<comment type="function">
    <text evidence="1 11">Subunit of the oligosaccharyl transferase (OST) complex that catalyzes the initial transfer of a defined glycan (Glc(3)Man(9)GlcNAc(2) in eukaryotes) from the lipid carrier dolichol-pyrophosphate to an asparagine residue within an Asn-X-Ser/Thr consensus motif in nascent polypeptide chains, the first step in protein N-glycosylation. N-glycosylation occurs cotranslationally and the complex associates with the Sec61 complex at the channel-forming translocon complex that mediates protein translocation across the endoplasmic reticulum (ER). All subunits are required for a maximal enzyme activity.</text>
</comment>
<dbReference type="Proteomes" id="UP000887540">
    <property type="component" value="Unplaced"/>
</dbReference>
<dbReference type="AlphaFoldDB" id="A0A914E8Z8"/>
<dbReference type="GO" id="GO:0018279">
    <property type="term" value="P:protein N-linked glycosylation via asparagine"/>
    <property type="evidence" value="ECO:0007669"/>
    <property type="project" value="TreeGrafter"/>
</dbReference>
<keyword evidence="10 11" id="KW-0472">Membrane</keyword>